<dbReference type="RefSeq" id="WP_259817511.1">
    <property type="nucleotide sequence ID" value="NZ_CP103445.1"/>
</dbReference>
<keyword evidence="3" id="KW-1133">Transmembrane helix</keyword>
<reference evidence="5" key="1">
    <citation type="submission" date="2022-07" db="EMBL/GenBank/DDBJ databases">
        <title>Genetic diversity of Erwinia pyrifoliae.</title>
        <authorList>
            <person name="Park D.S."/>
            <person name="Ham H."/>
        </authorList>
    </citation>
    <scope>NUCLEOTIDE SEQUENCE</scope>
    <source>
        <strain evidence="5">CP201486</strain>
    </source>
</reference>
<dbReference type="EMBL" id="CP103445">
    <property type="protein sequence ID" value="UWS31909.1"/>
    <property type="molecule type" value="Genomic_DNA"/>
</dbReference>
<keyword evidence="3" id="KW-0812">Transmembrane</keyword>
<sequence>MDDSKIYFLDFTFNPKARTLKNREKTIQLRKKQADVLILLCAKYPEPVSQKDFLAGAWGGGYVTPQSIAQVIRSLRLSLDDINKNIIVTIPKLGYQFTAKPSDEEPVMNDHLENMTSKSRMGENRTAYETCTEDGEKIIYSGLTINEASSVKKTHTPRKNFKLRKAFFYSMVVMLAVLLLHLFVAQSAPLNVGINKKFQYRELNELNIRG</sequence>
<dbReference type="InterPro" id="IPR016032">
    <property type="entry name" value="Sig_transdc_resp-reg_C-effctor"/>
</dbReference>
<dbReference type="InterPro" id="IPR036388">
    <property type="entry name" value="WH-like_DNA-bd_sf"/>
</dbReference>
<evidence type="ECO:0000259" key="4">
    <source>
        <dbReference type="PROSITE" id="PS51755"/>
    </source>
</evidence>
<protein>
    <submittedName>
        <fullName evidence="5">Winged helix-turn-helix domain-containing protein</fullName>
    </submittedName>
</protein>
<dbReference type="SUPFAM" id="SSF46894">
    <property type="entry name" value="C-terminal effector domain of the bipartite response regulators"/>
    <property type="match status" value="1"/>
</dbReference>
<feature type="domain" description="OmpR/PhoB-type" evidence="4">
    <location>
        <begin position="3"/>
        <end position="99"/>
    </location>
</feature>
<name>A0ABY5X4D1_ERWPY</name>
<feature type="DNA-binding region" description="OmpR/PhoB-type" evidence="2">
    <location>
        <begin position="3"/>
        <end position="99"/>
    </location>
</feature>
<dbReference type="Gene3D" id="1.10.10.10">
    <property type="entry name" value="Winged helix-like DNA-binding domain superfamily/Winged helix DNA-binding domain"/>
    <property type="match status" value="1"/>
</dbReference>
<dbReference type="PROSITE" id="PS51755">
    <property type="entry name" value="OMPR_PHOB"/>
    <property type="match status" value="1"/>
</dbReference>
<dbReference type="Proteomes" id="UP001058553">
    <property type="component" value="Chromosome"/>
</dbReference>
<dbReference type="SMART" id="SM00862">
    <property type="entry name" value="Trans_reg_C"/>
    <property type="match status" value="1"/>
</dbReference>
<keyword evidence="3" id="KW-0472">Membrane</keyword>
<evidence type="ECO:0000256" key="2">
    <source>
        <dbReference type="PROSITE-ProRule" id="PRU01091"/>
    </source>
</evidence>
<accession>A0ABY5X4D1</accession>
<proteinExistence type="predicted"/>
<keyword evidence="6" id="KW-1185">Reference proteome</keyword>
<gene>
    <name evidence="5" type="ORF">NYP84_09455</name>
</gene>
<dbReference type="InterPro" id="IPR001867">
    <property type="entry name" value="OmpR/PhoB-type_DNA-bd"/>
</dbReference>
<evidence type="ECO:0000256" key="3">
    <source>
        <dbReference type="SAM" id="Phobius"/>
    </source>
</evidence>
<feature type="transmembrane region" description="Helical" evidence="3">
    <location>
        <begin position="166"/>
        <end position="184"/>
    </location>
</feature>
<organism evidence="5 6">
    <name type="scientific">Erwinia pyrifoliae</name>
    <dbReference type="NCBI Taxonomy" id="79967"/>
    <lineage>
        <taxon>Bacteria</taxon>
        <taxon>Pseudomonadati</taxon>
        <taxon>Pseudomonadota</taxon>
        <taxon>Gammaproteobacteria</taxon>
        <taxon>Enterobacterales</taxon>
        <taxon>Erwiniaceae</taxon>
        <taxon>Erwinia</taxon>
    </lineage>
</organism>
<evidence type="ECO:0000313" key="5">
    <source>
        <dbReference type="EMBL" id="UWS31909.1"/>
    </source>
</evidence>
<dbReference type="Pfam" id="PF00486">
    <property type="entry name" value="Trans_reg_C"/>
    <property type="match status" value="1"/>
</dbReference>
<keyword evidence="1 2" id="KW-0238">DNA-binding</keyword>
<evidence type="ECO:0000313" key="6">
    <source>
        <dbReference type="Proteomes" id="UP001058553"/>
    </source>
</evidence>
<dbReference type="CDD" id="cd00383">
    <property type="entry name" value="trans_reg_C"/>
    <property type="match status" value="1"/>
</dbReference>
<evidence type="ECO:0000256" key="1">
    <source>
        <dbReference type="ARBA" id="ARBA00023125"/>
    </source>
</evidence>